<gene>
    <name evidence="3" type="ORF">ACFO1V_05660</name>
</gene>
<name>A0ABV9H5C4_9HYPH</name>
<dbReference type="Pfam" id="PF09851">
    <property type="entry name" value="SHOCT"/>
    <property type="match status" value="1"/>
</dbReference>
<dbReference type="PANTHER" id="PTHR34980:SF2">
    <property type="entry name" value="INNER MEMBRANE PROTEIN YHAH-RELATED"/>
    <property type="match status" value="1"/>
</dbReference>
<dbReference type="InterPro" id="IPR018649">
    <property type="entry name" value="SHOCT"/>
</dbReference>
<evidence type="ECO:0000313" key="3">
    <source>
        <dbReference type="EMBL" id="MFC4624711.1"/>
    </source>
</evidence>
<organism evidence="3 4">
    <name type="scientific">Daeguia caeni</name>
    <dbReference type="NCBI Taxonomy" id="439612"/>
    <lineage>
        <taxon>Bacteria</taxon>
        <taxon>Pseudomonadati</taxon>
        <taxon>Pseudomonadota</taxon>
        <taxon>Alphaproteobacteria</taxon>
        <taxon>Hyphomicrobiales</taxon>
        <taxon>Brucellaceae</taxon>
        <taxon>Daeguia</taxon>
    </lineage>
</organism>
<feature type="transmembrane region" description="Helical" evidence="1">
    <location>
        <begin position="6"/>
        <end position="24"/>
    </location>
</feature>
<reference evidence="4" key="1">
    <citation type="journal article" date="2019" name="Int. J. Syst. Evol. Microbiol.">
        <title>The Global Catalogue of Microorganisms (GCM) 10K type strain sequencing project: providing services to taxonomists for standard genome sequencing and annotation.</title>
        <authorList>
            <consortium name="The Broad Institute Genomics Platform"/>
            <consortium name="The Broad Institute Genome Sequencing Center for Infectious Disease"/>
            <person name="Wu L."/>
            <person name="Ma J."/>
        </authorList>
    </citation>
    <scope>NUCLEOTIDE SEQUENCE [LARGE SCALE GENOMIC DNA]</scope>
    <source>
        <strain evidence="4">CGMCC 1.15731</strain>
    </source>
</reference>
<dbReference type="Proteomes" id="UP001596042">
    <property type="component" value="Unassembled WGS sequence"/>
</dbReference>
<keyword evidence="4" id="KW-1185">Reference proteome</keyword>
<dbReference type="RefSeq" id="WP_374830064.1">
    <property type="nucleotide sequence ID" value="NZ_JBHEEZ010000003.1"/>
</dbReference>
<feature type="domain" description="SHOCT" evidence="2">
    <location>
        <begin position="184"/>
        <end position="210"/>
    </location>
</feature>
<proteinExistence type="predicted"/>
<keyword evidence="1" id="KW-0812">Transmembrane</keyword>
<sequence>MGAISIWHWLIVLIAVGIPLYFIFKGRPEGENRFGDVAESREFTEAIASFFRNYVNFSGRASRSEFWYSILFLCIVSGVLSAADQTGNLDELWFLATVLPSLAVTARRLHDTNRSGWLQLLVFCPPVGTIALIVWCCQRPAEWDIAKPGAAALGPAGSGVASCPVGERYQPRTKAASEVIVTIDALERLAKLKDSGAITQEEFEAEKQKIFGR</sequence>
<dbReference type="PANTHER" id="PTHR34980">
    <property type="entry name" value="INNER MEMBRANE PROTEIN-RELATED-RELATED"/>
    <property type="match status" value="1"/>
</dbReference>
<feature type="transmembrane region" description="Helical" evidence="1">
    <location>
        <begin position="66"/>
        <end position="83"/>
    </location>
</feature>
<evidence type="ECO:0000256" key="1">
    <source>
        <dbReference type="SAM" id="Phobius"/>
    </source>
</evidence>
<keyword evidence="1" id="KW-0472">Membrane</keyword>
<evidence type="ECO:0000259" key="2">
    <source>
        <dbReference type="Pfam" id="PF09851"/>
    </source>
</evidence>
<accession>A0ABV9H5C4</accession>
<keyword evidence="1" id="KW-1133">Transmembrane helix</keyword>
<evidence type="ECO:0000313" key="4">
    <source>
        <dbReference type="Proteomes" id="UP001596042"/>
    </source>
</evidence>
<dbReference type="InterPro" id="IPR008523">
    <property type="entry name" value="DUF805"/>
</dbReference>
<feature type="transmembrane region" description="Helical" evidence="1">
    <location>
        <begin position="117"/>
        <end position="137"/>
    </location>
</feature>
<protein>
    <submittedName>
        <fullName evidence="3">DUF805 domain-containing protein</fullName>
    </submittedName>
</protein>
<comment type="caution">
    <text evidence="3">The sequence shown here is derived from an EMBL/GenBank/DDBJ whole genome shotgun (WGS) entry which is preliminary data.</text>
</comment>
<dbReference type="EMBL" id="JBHSEL010000044">
    <property type="protein sequence ID" value="MFC4624711.1"/>
    <property type="molecule type" value="Genomic_DNA"/>
</dbReference>
<dbReference type="Pfam" id="PF05656">
    <property type="entry name" value="DUF805"/>
    <property type="match status" value="1"/>
</dbReference>